<keyword evidence="3" id="KW-0963">Cytoplasm</keyword>
<evidence type="ECO:0000256" key="1">
    <source>
        <dbReference type="ARBA" id="ARBA00004245"/>
    </source>
</evidence>
<feature type="region of interest" description="Disordered" evidence="8">
    <location>
        <begin position="446"/>
        <end position="530"/>
    </location>
</feature>
<dbReference type="InterPro" id="IPR036028">
    <property type="entry name" value="SH3-like_dom_sf"/>
</dbReference>
<dbReference type="GO" id="GO:0005543">
    <property type="term" value="F:phospholipid binding"/>
    <property type="evidence" value="ECO:0007669"/>
    <property type="project" value="TreeGrafter"/>
</dbReference>
<feature type="region of interest" description="Disordered" evidence="8">
    <location>
        <begin position="353"/>
        <end position="372"/>
    </location>
</feature>
<proteinExistence type="predicted"/>
<sequence>MAQIEVDALPEIFANNFWGKDEAGYEALVTRLREARQTCEELKAMFHERAVIEEDYGRRLLKLSKAPLGKDETGTLREAFETTRTELETSGNSHIELAQHIRDELEQQLNSFIVQQKERKREQTAIVDRSLRNKQLQMTYVQRAKEKYDGECIKLNGLMSSRQSARGKELEKLNMKIEKAQQSSQMADQEYKHFVKTMVDLTQRWNYDWKAACDTFQTLEEERIDFTKNKIWAYSNLIATALVVDDESCERIRMTLEKCDVAKDIATFIKERATGPQIPGMYTTKSVSYVNFYATQKDPGLQYTTADFERNQPYVIKTVANPELDTPIDNQISSITSATQPPLSNATRLNTYTPPQLTSESTPAFINDPTTGSRRASLYASVSSSNAMNATTKDAPLPATPDAITDEEPLNPQAQQILTVGSNQFSVNTTAFIDDPIAAALAELERAEQSEGNLEQRTTSTQATYNPPSQPPPDYFNSTTIPQKPGFPQSSQAPPPNVSSTSGAPPQQQTSQSVNQETIRSDSNRTSGGNAVLGITLDAQGRVIQDSLAEEYVANGNRLPLDSARFQSVNNATRNSVDRGQSSIQAQQFRTSMYQAAPNGQYGAQVQSNASMRAQSLTNTQSQRLNPVMTRNSSLINSPPRYLSGSGHPPAVLQGQPGPYQQNRGPNNFGSQPSTMQRHSTIQHKYGGTPGRISYSADGKPILFHVRAMYDYTSNLPEEMSFRVGDIIAIFRTQDDGWWDGEIVDSR</sequence>
<dbReference type="SMART" id="SM00055">
    <property type="entry name" value="FCH"/>
    <property type="match status" value="1"/>
</dbReference>
<evidence type="ECO:0000256" key="2">
    <source>
        <dbReference type="ARBA" id="ARBA00022443"/>
    </source>
</evidence>
<dbReference type="PROSITE" id="PS50002">
    <property type="entry name" value="SH3"/>
    <property type="match status" value="1"/>
</dbReference>
<dbReference type="Pfam" id="PF00611">
    <property type="entry name" value="FCH"/>
    <property type="match status" value="1"/>
</dbReference>
<accession>A0A9N9FAV2</accession>
<dbReference type="PANTHER" id="PTHR23065:SF7">
    <property type="entry name" value="NOSTRIN, ISOFORM H"/>
    <property type="match status" value="1"/>
</dbReference>
<dbReference type="SUPFAM" id="SSF103657">
    <property type="entry name" value="BAR/IMD domain-like"/>
    <property type="match status" value="1"/>
</dbReference>
<organism evidence="11 12">
    <name type="scientific">Paraglomus occultum</name>
    <dbReference type="NCBI Taxonomy" id="144539"/>
    <lineage>
        <taxon>Eukaryota</taxon>
        <taxon>Fungi</taxon>
        <taxon>Fungi incertae sedis</taxon>
        <taxon>Mucoromycota</taxon>
        <taxon>Glomeromycotina</taxon>
        <taxon>Glomeromycetes</taxon>
        <taxon>Paraglomerales</taxon>
        <taxon>Paraglomeraceae</taxon>
        <taxon>Paraglomus</taxon>
    </lineage>
</organism>
<comment type="subcellular location">
    <subcellularLocation>
        <location evidence="1">Cytoplasm</location>
        <location evidence="1">Cytoskeleton</location>
    </subcellularLocation>
</comment>
<dbReference type="GO" id="GO:0009898">
    <property type="term" value="C:cytoplasmic side of plasma membrane"/>
    <property type="evidence" value="ECO:0007669"/>
    <property type="project" value="TreeGrafter"/>
</dbReference>
<dbReference type="InterPro" id="IPR027267">
    <property type="entry name" value="AH/BAR_dom_sf"/>
</dbReference>
<gene>
    <name evidence="11" type="ORF">POCULU_LOCUS3585</name>
</gene>
<evidence type="ECO:0000313" key="12">
    <source>
        <dbReference type="Proteomes" id="UP000789572"/>
    </source>
</evidence>
<dbReference type="InterPro" id="IPR031160">
    <property type="entry name" value="F_BAR_dom"/>
</dbReference>
<protein>
    <submittedName>
        <fullName evidence="11">4262_t:CDS:1</fullName>
    </submittedName>
</protein>
<dbReference type="Gene3D" id="1.20.1270.60">
    <property type="entry name" value="Arfaptin homology (AH) domain/BAR domain"/>
    <property type="match status" value="1"/>
</dbReference>
<reference evidence="11" key="1">
    <citation type="submission" date="2021-06" db="EMBL/GenBank/DDBJ databases">
        <authorList>
            <person name="Kallberg Y."/>
            <person name="Tangrot J."/>
            <person name="Rosling A."/>
        </authorList>
    </citation>
    <scope>NUCLEOTIDE SEQUENCE</scope>
    <source>
        <strain evidence="11">IA702</strain>
    </source>
</reference>
<keyword evidence="5" id="KW-0206">Cytoskeleton</keyword>
<dbReference type="InterPro" id="IPR001060">
    <property type="entry name" value="FCH_dom"/>
</dbReference>
<feature type="domain" description="SH3" evidence="9">
    <location>
        <begin position="701"/>
        <end position="747"/>
    </location>
</feature>
<feature type="region of interest" description="Disordered" evidence="8">
    <location>
        <begin position="385"/>
        <end position="407"/>
    </location>
</feature>
<dbReference type="PROSITE" id="PS51741">
    <property type="entry name" value="F_BAR"/>
    <property type="match status" value="1"/>
</dbReference>
<dbReference type="Pfam" id="PF00018">
    <property type="entry name" value="SH3_1"/>
    <property type="match status" value="1"/>
</dbReference>
<evidence type="ECO:0000256" key="5">
    <source>
        <dbReference type="ARBA" id="ARBA00023212"/>
    </source>
</evidence>
<keyword evidence="4" id="KW-0597">Phosphoprotein</keyword>
<evidence type="ECO:0000259" key="9">
    <source>
        <dbReference type="PROSITE" id="PS50002"/>
    </source>
</evidence>
<comment type="caution">
    <text evidence="11">The sequence shown here is derived from an EMBL/GenBank/DDBJ whole genome shotgun (WGS) entry which is preliminary data.</text>
</comment>
<dbReference type="EMBL" id="CAJVPJ010000405">
    <property type="protein sequence ID" value="CAG8521302.1"/>
    <property type="molecule type" value="Genomic_DNA"/>
</dbReference>
<dbReference type="InterPro" id="IPR001452">
    <property type="entry name" value="SH3_domain"/>
</dbReference>
<feature type="domain" description="F-BAR" evidence="10">
    <location>
        <begin position="10"/>
        <end position="264"/>
    </location>
</feature>
<keyword evidence="2 6" id="KW-0728">SH3 domain</keyword>
<dbReference type="OrthoDB" id="27823at2759"/>
<dbReference type="Proteomes" id="UP000789572">
    <property type="component" value="Unassembled WGS sequence"/>
</dbReference>
<dbReference type="GO" id="GO:0030036">
    <property type="term" value="P:actin cytoskeleton organization"/>
    <property type="evidence" value="ECO:0007669"/>
    <property type="project" value="UniProtKB-ARBA"/>
</dbReference>
<keyword evidence="12" id="KW-1185">Reference proteome</keyword>
<feature type="compositionally biased region" description="Polar residues" evidence="8">
    <location>
        <begin position="476"/>
        <end position="518"/>
    </location>
</feature>
<evidence type="ECO:0000256" key="6">
    <source>
        <dbReference type="PROSITE-ProRule" id="PRU00192"/>
    </source>
</evidence>
<dbReference type="Gene3D" id="2.30.30.40">
    <property type="entry name" value="SH3 Domains"/>
    <property type="match status" value="1"/>
</dbReference>
<evidence type="ECO:0000313" key="11">
    <source>
        <dbReference type="EMBL" id="CAG8521302.1"/>
    </source>
</evidence>
<feature type="non-terminal residue" evidence="11">
    <location>
        <position position="1"/>
    </location>
</feature>
<evidence type="ECO:0000256" key="3">
    <source>
        <dbReference type="ARBA" id="ARBA00022490"/>
    </source>
</evidence>
<dbReference type="PANTHER" id="PTHR23065">
    <property type="entry name" value="PROLINE-SERINE-THREONINE PHOSPHATASE INTERACTING PROTEIN 1"/>
    <property type="match status" value="1"/>
</dbReference>
<evidence type="ECO:0000256" key="4">
    <source>
        <dbReference type="ARBA" id="ARBA00022553"/>
    </source>
</evidence>
<dbReference type="AlphaFoldDB" id="A0A9N9FAV2"/>
<feature type="compositionally biased region" description="Polar residues" evidence="8">
    <location>
        <begin position="450"/>
        <end position="467"/>
    </location>
</feature>
<evidence type="ECO:0000256" key="8">
    <source>
        <dbReference type="SAM" id="MobiDB-lite"/>
    </source>
</evidence>
<evidence type="ECO:0000256" key="7">
    <source>
        <dbReference type="PROSITE-ProRule" id="PRU01077"/>
    </source>
</evidence>
<dbReference type="SUPFAM" id="SSF50044">
    <property type="entry name" value="SH3-domain"/>
    <property type="match status" value="1"/>
</dbReference>
<name>A0A9N9FAV2_9GLOM</name>
<dbReference type="GO" id="GO:0120104">
    <property type="term" value="C:mitotic actomyosin contractile ring, proximal layer"/>
    <property type="evidence" value="ECO:0007669"/>
    <property type="project" value="TreeGrafter"/>
</dbReference>
<dbReference type="CDD" id="cd00174">
    <property type="entry name" value="SH3"/>
    <property type="match status" value="1"/>
</dbReference>
<keyword evidence="7" id="KW-0175">Coiled coil</keyword>
<evidence type="ECO:0000259" key="10">
    <source>
        <dbReference type="PROSITE" id="PS51741"/>
    </source>
</evidence>
<dbReference type="SMART" id="SM00326">
    <property type="entry name" value="SH3"/>
    <property type="match status" value="1"/>
</dbReference>